<comment type="caution">
    <text evidence="8">The sequence shown here is derived from an EMBL/GenBank/DDBJ whole genome shotgun (WGS) entry which is preliminary data.</text>
</comment>
<dbReference type="PANTHER" id="PTHR31234">
    <property type="entry name" value="LATE EMBRYOGENESIS ABUNDANT (LEA) HYDROXYPROLINE-RICH GLYCOPROTEIN FAMILY"/>
    <property type="match status" value="1"/>
</dbReference>
<evidence type="ECO:0000256" key="4">
    <source>
        <dbReference type="ARBA" id="ARBA00023136"/>
    </source>
</evidence>
<dbReference type="InterPro" id="IPR044839">
    <property type="entry name" value="NDR1-like"/>
</dbReference>
<protein>
    <recommendedName>
        <fullName evidence="7">Late embryogenesis abundant protein LEA-2 subgroup domain-containing protein</fullName>
    </recommendedName>
</protein>
<proteinExistence type="predicted"/>
<evidence type="ECO:0000256" key="2">
    <source>
        <dbReference type="ARBA" id="ARBA00022692"/>
    </source>
</evidence>
<accession>A0A5N6PEG5</accession>
<reference evidence="8 9" key="1">
    <citation type="submission" date="2019-05" db="EMBL/GenBank/DDBJ databases">
        <title>Mikania micrantha, genome provides insights into the molecular mechanism of rapid growth.</title>
        <authorList>
            <person name="Liu B."/>
        </authorList>
    </citation>
    <scope>NUCLEOTIDE SEQUENCE [LARGE SCALE GENOMIC DNA]</scope>
    <source>
        <strain evidence="8">NLD-2019</strain>
        <tissue evidence="8">Leaf</tissue>
    </source>
</reference>
<dbReference type="PANTHER" id="PTHR31234:SF55">
    <property type="entry name" value="LATE EMBRYOGENESIS ABUNDANT (LEA) HYDROXYPROLINE-RICH GLYCOPROTEIN FAMILY"/>
    <property type="match status" value="1"/>
</dbReference>
<dbReference type="InterPro" id="IPR004864">
    <property type="entry name" value="LEA_2"/>
</dbReference>
<comment type="subcellular location">
    <subcellularLocation>
        <location evidence="1">Membrane</location>
        <topology evidence="1">Single-pass membrane protein</topology>
    </subcellularLocation>
</comment>
<name>A0A5N6PEG5_9ASTR</name>
<evidence type="ECO:0000256" key="1">
    <source>
        <dbReference type="ARBA" id="ARBA00004167"/>
    </source>
</evidence>
<dbReference type="Proteomes" id="UP000326396">
    <property type="component" value="Linkage Group LG12"/>
</dbReference>
<feature type="region of interest" description="Disordered" evidence="5">
    <location>
        <begin position="1"/>
        <end position="20"/>
    </location>
</feature>
<evidence type="ECO:0000256" key="5">
    <source>
        <dbReference type="SAM" id="MobiDB-lite"/>
    </source>
</evidence>
<keyword evidence="9" id="KW-1185">Reference proteome</keyword>
<keyword evidence="3 6" id="KW-1133">Transmembrane helix</keyword>
<organism evidence="8 9">
    <name type="scientific">Mikania micrantha</name>
    <name type="common">bitter vine</name>
    <dbReference type="NCBI Taxonomy" id="192012"/>
    <lineage>
        <taxon>Eukaryota</taxon>
        <taxon>Viridiplantae</taxon>
        <taxon>Streptophyta</taxon>
        <taxon>Embryophyta</taxon>
        <taxon>Tracheophyta</taxon>
        <taxon>Spermatophyta</taxon>
        <taxon>Magnoliopsida</taxon>
        <taxon>eudicotyledons</taxon>
        <taxon>Gunneridae</taxon>
        <taxon>Pentapetalae</taxon>
        <taxon>asterids</taxon>
        <taxon>campanulids</taxon>
        <taxon>Asterales</taxon>
        <taxon>Asteraceae</taxon>
        <taxon>Asteroideae</taxon>
        <taxon>Heliantheae alliance</taxon>
        <taxon>Eupatorieae</taxon>
        <taxon>Mikania</taxon>
    </lineage>
</organism>
<sequence length="255" mass="28241">MADQSRPVTGYPAYSGAGHQPNGYPNTATATAYPYVAPPPPPPQNQGTYFHVAGNPYYSNPYASQPRATFVHRFFAFLIGSILITGIIIFIMWLVLRPQIPQFRVETLTLSNFNISTNSLISGNWDARFTARNPNSKITLYYNQIEAAIFYKSDSISETTVPPFVQGTKNETTLRATFASLTAYLDDRDSINGERNRGAVNFNLRMMTRVRFQAGSWWARRRILRVYCPNLSVGVSANSSSGSLVGGSKQCSVGL</sequence>
<dbReference type="EMBL" id="SZYD01000004">
    <property type="protein sequence ID" value="KAD6452982.1"/>
    <property type="molecule type" value="Genomic_DNA"/>
</dbReference>
<dbReference type="GO" id="GO:0005886">
    <property type="term" value="C:plasma membrane"/>
    <property type="evidence" value="ECO:0007669"/>
    <property type="project" value="TreeGrafter"/>
</dbReference>
<dbReference type="Pfam" id="PF03168">
    <property type="entry name" value="LEA_2"/>
    <property type="match status" value="1"/>
</dbReference>
<evidence type="ECO:0000313" key="9">
    <source>
        <dbReference type="Proteomes" id="UP000326396"/>
    </source>
</evidence>
<evidence type="ECO:0000256" key="3">
    <source>
        <dbReference type="ARBA" id="ARBA00022989"/>
    </source>
</evidence>
<gene>
    <name evidence="8" type="ORF">E3N88_07687</name>
</gene>
<evidence type="ECO:0000313" key="8">
    <source>
        <dbReference type="EMBL" id="KAD6452982.1"/>
    </source>
</evidence>
<feature type="transmembrane region" description="Helical" evidence="6">
    <location>
        <begin position="74"/>
        <end position="96"/>
    </location>
</feature>
<feature type="domain" description="Late embryogenesis abundant protein LEA-2 subgroup" evidence="7">
    <location>
        <begin position="129"/>
        <end position="220"/>
    </location>
</feature>
<evidence type="ECO:0000259" key="7">
    <source>
        <dbReference type="Pfam" id="PF03168"/>
    </source>
</evidence>
<keyword evidence="2 6" id="KW-0812">Transmembrane</keyword>
<dbReference type="OrthoDB" id="695142at2759"/>
<dbReference type="AlphaFoldDB" id="A0A5N6PEG5"/>
<dbReference type="GO" id="GO:0098542">
    <property type="term" value="P:defense response to other organism"/>
    <property type="evidence" value="ECO:0007669"/>
    <property type="project" value="InterPro"/>
</dbReference>
<evidence type="ECO:0000256" key="6">
    <source>
        <dbReference type="SAM" id="Phobius"/>
    </source>
</evidence>
<keyword evidence="4 6" id="KW-0472">Membrane</keyword>